<dbReference type="Pfam" id="PF02824">
    <property type="entry name" value="TGS"/>
    <property type="match status" value="1"/>
</dbReference>
<sequence length="950" mass="106605">MSGFSEAAMSKRLESLSATLQSIQTVSLWLLHHQKRHSEIIVQLWLKEIKKEIRPNRLVNLLYLANDVIQNSRKQCPEFMDLFYTVLEPAFKHLSMHADSQAVSAVKKIIRVFRERQIYSSAKVDRLVSAITSSLTGALLVEFNTDLSAGPDVSNRVRMTPSTPPMISKQSILNSPQTSLASDDGSPESKKSKISIEKLDLNQMSQTTRDLVNILKKLEDPPSADAATRQRIATFPESIANLSVLKQIKNEKQAREMLAKIDEASPVVKKYCERLTEEVEDRRNVQRLLSEFYEYLKASNARNNEMLTAVSEKIEKLNQEKAAVDQHLQSLPDLTQLPVDAFNPLPTLGELFKAQFVIAICCMVHSNMSQKMGILDKIQEIEHEISRTQKNKATEYHLGLLKAKLAKYRQQLLEPTTKGGSTKGDGFDVMKSGDARVALVGFPSVGKSTLLSTLTKTHSETAAYEFTTLTCIPGVIEYEGANIQLLDLPGIIEGAAHGKGRGRQVIAVAKTADLIVMMLDAVKGDVQRKLLETELESVGIRLNKKKPHIYLKQKAAGGVKFTHTVPLTHCNEKLVMTILHEYKIHNAEVVFRNDYTVDEFIDVIQGNRVYVPCLYVYNKIDQISLEEVDRLARANHSVVISCEMRLNLDYLIEMIWEYLALIRIYTKKPGNAPDLGITDGIILRRGATIEHACHALHRSIASQFRYAIVWGTSTKFSPQRVGLHHKSQISFFFILSLLRMKLIVILGAFVTSALCIWAMGISPVHKPNAITHGNIVIAAVVSTSLLPDKDLECTEEGFDLNPNGPLVPCDFLDERWVECDEPVEVSQSQNANDTKDSGKCMKFGGLRYEEVERTNVTCRVLPCIECRGKRIFMREVPCIKYTGHYFLSTLMYSMFLGILAVDRFCLGYSAIAVGKLMTLGGFGLWWIVDIFLLVTGNLMPADGSNWMPYY</sequence>
<evidence type="ECO:0000256" key="3">
    <source>
        <dbReference type="ARBA" id="ARBA00022741"/>
    </source>
</evidence>
<dbReference type="InterPro" id="IPR006569">
    <property type="entry name" value="CID_dom"/>
</dbReference>
<evidence type="ECO:0000256" key="1">
    <source>
        <dbReference type="ARBA" id="ARBA00004141"/>
    </source>
</evidence>
<dbReference type="PROSITE" id="PS00905">
    <property type="entry name" value="GTP1_OBG"/>
    <property type="match status" value="1"/>
</dbReference>
<keyword evidence="2 9" id="KW-0812">Transmembrane</keyword>
<dbReference type="Gene3D" id="6.10.250.2560">
    <property type="match status" value="1"/>
</dbReference>
<keyword evidence="4 9" id="KW-1133">Transmembrane helix</keyword>
<feature type="transmembrane region" description="Helical" evidence="9">
    <location>
        <begin position="890"/>
        <end position="911"/>
    </location>
</feature>
<reference evidence="12 14" key="2">
    <citation type="submission" date="2018-11" db="EMBL/GenBank/DDBJ databases">
        <authorList>
            <consortium name="Pathogen Informatics"/>
        </authorList>
    </citation>
    <scope>NUCLEOTIDE SEQUENCE [LARGE SCALE GENOMIC DNA]</scope>
</reference>
<protein>
    <submittedName>
        <fullName evidence="15">CID domain-containing protein</fullName>
    </submittedName>
</protein>
<dbReference type="InterPro" id="IPR032337">
    <property type="entry name" value="RPRD1A/B_C"/>
</dbReference>
<dbReference type="WBParaSite" id="DME_0000309001-mRNA-1">
    <property type="protein sequence ID" value="DME_0000309001-mRNA-1"/>
    <property type="gene ID" value="DME_0000309001"/>
</dbReference>
<dbReference type="GO" id="GO:0016020">
    <property type="term" value="C:membrane"/>
    <property type="evidence" value="ECO:0007669"/>
    <property type="project" value="UniProtKB-SubCell"/>
</dbReference>
<dbReference type="EMBL" id="UYYG01001159">
    <property type="protein sequence ID" value="VDN57276.1"/>
    <property type="molecule type" value="Genomic_DNA"/>
</dbReference>
<dbReference type="CDD" id="cd01896">
    <property type="entry name" value="DRG"/>
    <property type="match status" value="1"/>
</dbReference>
<dbReference type="InterPro" id="IPR031662">
    <property type="entry name" value="GTP-binding_2"/>
</dbReference>
<dbReference type="OrthoDB" id="1708588at2759"/>
<evidence type="ECO:0000256" key="6">
    <source>
        <dbReference type="ARBA" id="ARBA00023136"/>
    </source>
</evidence>
<name>A0A0N4U7V7_DRAME</name>
<dbReference type="NCBIfam" id="TIGR00231">
    <property type="entry name" value="small_GTP"/>
    <property type="match status" value="1"/>
</dbReference>
<evidence type="ECO:0000256" key="5">
    <source>
        <dbReference type="ARBA" id="ARBA00023134"/>
    </source>
</evidence>
<dbReference type="InterPro" id="IPR027417">
    <property type="entry name" value="P-loop_NTPase"/>
</dbReference>
<keyword evidence="3" id="KW-0547">Nucleotide-binding</keyword>
<dbReference type="InterPro" id="IPR045001">
    <property type="entry name" value="DRG"/>
</dbReference>
<dbReference type="SUPFAM" id="SSF48464">
    <property type="entry name" value="ENTH/VHS domain"/>
    <property type="match status" value="1"/>
</dbReference>
<proteinExistence type="predicted"/>
<dbReference type="PROSITE" id="PS51710">
    <property type="entry name" value="G_OBG"/>
    <property type="match status" value="1"/>
</dbReference>
<evidence type="ECO:0000313" key="14">
    <source>
        <dbReference type="Proteomes" id="UP000274756"/>
    </source>
</evidence>
<dbReference type="Proteomes" id="UP000038040">
    <property type="component" value="Unplaced"/>
</dbReference>
<dbReference type="InterPro" id="IPR008942">
    <property type="entry name" value="ENTH_VHS"/>
</dbReference>
<dbReference type="Gene3D" id="3.10.20.30">
    <property type="match status" value="1"/>
</dbReference>
<dbReference type="Pfam" id="PF16566">
    <property type="entry name" value="CREPT"/>
    <property type="match status" value="1"/>
</dbReference>
<dbReference type="SUPFAM" id="SSF81271">
    <property type="entry name" value="TGS-like"/>
    <property type="match status" value="1"/>
</dbReference>
<organism evidence="13 15">
    <name type="scientific">Dracunculus medinensis</name>
    <name type="common">Guinea worm</name>
    <dbReference type="NCBI Taxonomy" id="318479"/>
    <lineage>
        <taxon>Eukaryota</taxon>
        <taxon>Metazoa</taxon>
        <taxon>Ecdysozoa</taxon>
        <taxon>Nematoda</taxon>
        <taxon>Chromadorea</taxon>
        <taxon>Rhabditida</taxon>
        <taxon>Spirurina</taxon>
        <taxon>Dracunculoidea</taxon>
        <taxon>Dracunculidae</taxon>
        <taxon>Dracunculus</taxon>
    </lineage>
</organism>
<dbReference type="GO" id="GO:0005525">
    <property type="term" value="F:GTP binding"/>
    <property type="evidence" value="ECO:0007669"/>
    <property type="project" value="UniProtKB-KW"/>
</dbReference>
<evidence type="ECO:0000256" key="7">
    <source>
        <dbReference type="SAM" id="Coils"/>
    </source>
</evidence>
<dbReference type="InterPro" id="IPR012676">
    <property type="entry name" value="TGS-like"/>
</dbReference>
<keyword evidence="6 9" id="KW-0472">Membrane</keyword>
<dbReference type="InterPro" id="IPR005225">
    <property type="entry name" value="Small_GTP-bd"/>
</dbReference>
<dbReference type="InterPro" id="IPR012675">
    <property type="entry name" value="Beta-grasp_dom_sf"/>
</dbReference>
<dbReference type="Gene3D" id="1.25.40.90">
    <property type="match status" value="1"/>
</dbReference>
<evidence type="ECO:0000313" key="15">
    <source>
        <dbReference type="WBParaSite" id="DME_0000309001-mRNA-1"/>
    </source>
</evidence>
<dbReference type="SUPFAM" id="SSF52540">
    <property type="entry name" value="P-loop containing nucleoside triphosphate hydrolases"/>
    <property type="match status" value="1"/>
</dbReference>
<feature type="compositionally biased region" description="Polar residues" evidence="8">
    <location>
        <begin position="168"/>
        <end position="181"/>
    </location>
</feature>
<dbReference type="Pfam" id="PF01926">
    <property type="entry name" value="MMR_HSR1"/>
    <property type="match status" value="1"/>
</dbReference>
<dbReference type="GO" id="GO:0003924">
    <property type="term" value="F:GTPase activity"/>
    <property type="evidence" value="ECO:0007669"/>
    <property type="project" value="InterPro"/>
</dbReference>
<dbReference type="AlphaFoldDB" id="A0A0N4U7V7"/>
<dbReference type="FunFam" id="3.10.20.30:FF:000016">
    <property type="entry name" value="Developmentally-regulated GTP-binding protein 2"/>
    <property type="match status" value="1"/>
</dbReference>
<dbReference type="InterPro" id="IPR004095">
    <property type="entry name" value="TGS"/>
</dbReference>
<evidence type="ECO:0000256" key="2">
    <source>
        <dbReference type="ARBA" id="ARBA00022692"/>
    </source>
</evidence>
<evidence type="ECO:0000259" key="11">
    <source>
        <dbReference type="PROSITE" id="PS51710"/>
    </source>
</evidence>
<evidence type="ECO:0000256" key="9">
    <source>
        <dbReference type="SAM" id="Phobius"/>
    </source>
</evidence>
<feature type="coiled-coil region" evidence="7">
    <location>
        <begin position="300"/>
        <end position="327"/>
    </location>
</feature>
<dbReference type="PANTHER" id="PTHR43127">
    <property type="entry name" value="DEVELOPMENTALLY-REGULATED GTP-BINDING PROTEIN 2"/>
    <property type="match status" value="1"/>
</dbReference>
<gene>
    <name evidence="12" type="ORF">DME_LOCUS7249</name>
</gene>
<feature type="domain" description="CID" evidence="10">
    <location>
        <begin position="1"/>
        <end position="135"/>
    </location>
</feature>
<evidence type="ECO:0000259" key="10">
    <source>
        <dbReference type="PROSITE" id="PS51391"/>
    </source>
</evidence>
<dbReference type="PRINTS" id="PR00326">
    <property type="entry name" value="GTP1OBG"/>
</dbReference>
<keyword evidence="5" id="KW-0342">GTP-binding</keyword>
<keyword evidence="14" id="KW-1185">Reference proteome</keyword>
<evidence type="ECO:0000313" key="13">
    <source>
        <dbReference type="Proteomes" id="UP000038040"/>
    </source>
</evidence>
<dbReference type="Gene3D" id="6.10.140.1070">
    <property type="match status" value="2"/>
</dbReference>
<dbReference type="PROSITE" id="PS51391">
    <property type="entry name" value="CID"/>
    <property type="match status" value="1"/>
</dbReference>
<dbReference type="STRING" id="318479.A0A0N4U7V7"/>
<dbReference type="Pfam" id="PF16897">
    <property type="entry name" value="MMR_HSR1_Xtn"/>
    <property type="match status" value="1"/>
</dbReference>
<dbReference type="InterPro" id="IPR007829">
    <property type="entry name" value="TM2"/>
</dbReference>
<dbReference type="CDD" id="cd17002">
    <property type="entry name" value="CID_RPRD1"/>
    <property type="match status" value="1"/>
</dbReference>
<dbReference type="Pfam" id="PF04818">
    <property type="entry name" value="CID"/>
    <property type="match status" value="1"/>
</dbReference>
<evidence type="ECO:0000256" key="4">
    <source>
        <dbReference type="ARBA" id="ARBA00022989"/>
    </source>
</evidence>
<accession>A0A0N4U7V7</accession>
<keyword evidence="7" id="KW-0175">Coiled coil</keyword>
<dbReference type="SMART" id="SM00582">
    <property type="entry name" value="RPR"/>
    <property type="match status" value="1"/>
</dbReference>
<evidence type="ECO:0000313" key="12">
    <source>
        <dbReference type="EMBL" id="VDN57276.1"/>
    </source>
</evidence>
<feature type="domain" description="OBG-type G" evidence="11">
    <location>
        <begin position="435"/>
        <end position="660"/>
    </location>
</feature>
<dbReference type="Proteomes" id="UP000274756">
    <property type="component" value="Unassembled WGS sequence"/>
</dbReference>
<dbReference type="Pfam" id="PF05154">
    <property type="entry name" value="TM2"/>
    <property type="match status" value="1"/>
</dbReference>
<reference evidence="15" key="1">
    <citation type="submission" date="2017-02" db="UniProtKB">
        <authorList>
            <consortium name="WormBaseParasite"/>
        </authorList>
    </citation>
    <scope>IDENTIFICATION</scope>
</reference>
<feature type="transmembrane region" description="Helical" evidence="9">
    <location>
        <begin position="923"/>
        <end position="941"/>
    </location>
</feature>
<dbReference type="InterPro" id="IPR006073">
    <property type="entry name" value="GTP-bd"/>
</dbReference>
<dbReference type="FunFam" id="3.40.50.300:FF:000740">
    <property type="entry name" value="Putative GTP-binding protein 1"/>
    <property type="match status" value="1"/>
</dbReference>
<comment type="subcellular location">
    <subcellularLocation>
        <location evidence="1">Membrane</location>
        <topology evidence="1">Multi-pass membrane protein</topology>
    </subcellularLocation>
</comment>
<feature type="region of interest" description="Disordered" evidence="8">
    <location>
        <begin position="151"/>
        <end position="192"/>
    </location>
</feature>
<dbReference type="InterPro" id="IPR006074">
    <property type="entry name" value="GTP1-OBG_CS"/>
</dbReference>
<evidence type="ECO:0000256" key="8">
    <source>
        <dbReference type="SAM" id="MobiDB-lite"/>
    </source>
</evidence>
<dbReference type="InterPro" id="IPR031167">
    <property type="entry name" value="G_OBG"/>
</dbReference>
<feature type="transmembrane region" description="Helical" evidence="9">
    <location>
        <begin position="729"/>
        <end position="757"/>
    </location>
</feature>